<dbReference type="EMBL" id="JWZX01003103">
    <property type="protein sequence ID" value="KOO24339.1"/>
    <property type="molecule type" value="Genomic_DNA"/>
</dbReference>
<evidence type="ECO:0000256" key="1">
    <source>
        <dbReference type="SAM" id="MobiDB-lite"/>
    </source>
</evidence>
<proteinExistence type="predicted"/>
<feature type="region of interest" description="Disordered" evidence="1">
    <location>
        <begin position="155"/>
        <end position="193"/>
    </location>
</feature>
<reference evidence="3" key="1">
    <citation type="journal article" date="2015" name="PLoS Genet.">
        <title>Genome Sequence and Transcriptome Analyses of Chrysochromulina tobin: Metabolic Tools for Enhanced Algal Fitness in the Prominent Order Prymnesiales (Haptophyceae).</title>
        <authorList>
            <person name="Hovde B.T."/>
            <person name="Deodato C.R."/>
            <person name="Hunsperger H.M."/>
            <person name="Ryken S.A."/>
            <person name="Yost W."/>
            <person name="Jha R.K."/>
            <person name="Patterson J."/>
            <person name="Monnat R.J. Jr."/>
            <person name="Barlow S.B."/>
            <person name="Starkenburg S.R."/>
            <person name="Cattolico R.A."/>
        </authorList>
    </citation>
    <scope>NUCLEOTIDE SEQUENCE</scope>
    <source>
        <strain evidence="3">CCMP291</strain>
    </source>
</reference>
<protein>
    <submittedName>
        <fullName evidence="2">Uncharacterized protein</fullName>
    </submittedName>
</protein>
<dbReference type="Proteomes" id="UP000037460">
    <property type="component" value="Unassembled WGS sequence"/>
</dbReference>
<organism evidence="2 3">
    <name type="scientific">Chrysochromulina tobinii</name>
    <dbReference type="NCBI Taxonomy" id="1460289"/>
    <lineage>
        <taxon>Eukaryota</taxon>
        <taxon>Haptista</taxon>
        <taxon>Haptophyta</taxon>
        <taxon>Prymnesiophyceae</taxon>
        <taxon>Prymnesiales</taxon>
        <taxon>Chrysochromulinaceae</taxon>
        <taxon>Chrysochromulina</taxon>
    </lineage>
</organism>
<feature type="compositionally biased region" description="Low complexity" evidence="1">
    <location>
        <begin position="155"/>
        <end position="176"/>
    </location>
</feature>
<accession>A0A0M0JCN3</accession>
<sequence>METTAKSSYANRLTAEAAAARRKSSIAQHTVLSEHAKGERELGGENTIGRRVVDVSMETEAKRSYADRLTAEAAAARRKSSIAQHTVLSEHAKGEREPVPMDTKVRGFAEDGRTAQADAAAENAKIDAAAKRQELLRELLVAKLMAEQQAAAANREQQRQAKAARAAAESAKVEAAATKRTARPDNDRQYPPCRLMPEEASEKAARRCREREIALELKQQIQCQRREREKRVADEARLAAAQRRFAELTARAGLVQRATELGVAALDIDVEQEMDIVLERTSKLCTAFTDVAAKAEAKTDASETSCVVSWSLAARFAACHRRQVLWRRALKLPPPPVMVLYHGTRSVNVDAIVKEGFRLPDGAAVKFSTNLASRHGTATIFASLSFCRALLHADGSRATFLLLGLPGDEGPIDHAQATYVFSEEAALLPCYLPQETEHACELAALTREVARVCLNLNHG</sequence>
<name>A0A0M0JCN3_9EUKA</name>
<dbReference type="AlphaFoldDB" id="A0A0M0JCN3"/>
<gene>
    <name evidence="2" type="ORF">Ctob_006882</name>
</gene>
<evidence type="ECO:0000313" key="3">
    <source>
        <dbReference type="Proteomes" id="UP000037460"/>
    </source>
</evidence>
<evidence type="ECO:0000313" key="2">
    <source>
        <dbReference type="EMBL" id="KOO24339.1"/>
    </source>
</evidence>
<comment type="caution">
    <text evidence="2">The sequence shown here is derived from an EMBL/GenBank/DDBJ whole genome shotgun (WGS) entry which is preliminary data.</text>
</comment>
<keyword evidence="3" id="KW-1185">Reference proteome</keyword>